<dbReference type="PROSITE" id="PS50405">
    <property type="entry name" value="GST_CTER"/>
    <property type="match status" value="1"/>
</dbReference>
<dbReference type="Pfam" id="PF02798">
    <property type="entry name" value="GST_N"/>
    <property type="match status" value="1"/>
</dbReference>
<dbReference type="PANTHER" id="PTHR44051">
    <property type="entry name" value="GLUTATHIONE S-TRANSFERASE-RELATED"/>
    <property type="match status" value="1"/>
</dbReference>
<feature type="domain" description="GST N-terminal" evidence="2">
    <location>
        <begin position="2"/>
        <end position="83"/>
    </location>
</feature>
<dbReference type="RefSeq" id="WP_232802581.1">
    <property type="nucleotide sequence ID" value="NZ_CP170335.1"/>
</dbReference>
<name>A0ABS8W6H8_9GAMM</name>
<dbReference type="InterPro" id="IPR036249">
    <property type="entry name" value="Thioredoxin-like_sf"/>
</dbReference>
<reference evidence="4 5" key="1">
    <citation type="journal article" date="2022" name="Environ. Microbiol. Rep.">
        <title>Eco-phylogenetic analyses reveal divergent evolution of vitamin B12 metabolism in the marine bacterial family 'Psychromonadaceae'.</title>
        <authorList>
            <person name="Jin X."/>
            <person name="Yang Y."/>
            <person name="Cao H."/>
            <person name="Gao B."/>
            <person name="Zhao Z."/>
        </authorList>
    </citation>
    <scope>NUCLEOTIDE SEQUENCE [LARGE SCALE GENOMIC DNA]</scope>
    <source>
        <strain evidence="4 5">MKS20</strain>
    </source>
</reference>
<dbReference type="InterPro" id="IPR036282">
    <property type="entry name" value="Glutathione-S-Trfase_C_sf"/>
</dbReference>
<evidence type="ECO:0000313" key="5">
    <source>
        <dbReference type="Proteomes" id="UP001201273"/>
    </source>
</evidence>
<dbReference type="SFLD" id="SFLDS00019">
    <property type="entry name" value="Glutathione_Transferase_(cytos"/>
    <property type="match status" value="1"/>
</dbReference>
<evidence type="ECO:0000313" key="4">
    <source>
        <dbReference type="EMBL" id="MCE2593346.1"/>
    </source>
</evidence>
<gene>
    <name evidence="4" type="ORF">K6Y31_00745</name>
</gene>
<dbReference type="Gene3D" id="1.20.1050.10">
    <property type="match status" value="1"/>
</dbReference>
<dbReference type="PROSITE" id="PS50404">
    <property type="entry name" value="GST_NTER"/>
    <property type="match status" value="1"/>
</dbReference>
<evidence type="ECO:0000259" key="3">
    <source>
        <dbReference type="PROSITE" id="PS50405"/>
    </source>
</evidence>
<accession>A0ABS8W6H8</accession>
<dbReference type="Proteomes" id="UP001201273">
    <property type="component" value="Unassembled WGS sequence"/>
</dbReference>
<keyword evidence="5" id="KW-1185">Reference proteome</keyword>
<dbReference type="SFLD" id="SFLDG00358">
    <property type="entry name" value="Main_(cytGST)"/>
    <property type="match status" value="1"/>
</dbReference>
<comment type="similarity">
    <text evidence="1">Belongs to the GST superfamily.</text>
</comment>
<dbReference type="PANTHER" id="PTHR44051:SF2">
    <property type="entry name" value="HYPOTHETICAL GLUTATHIONE S-TRANSFERASE LIKE PROTEIN"/>
    <property type="match status" value="1"/>
</dbReference>
<dbReference type="InterPro" id="IPR004046">
    <property type="entry name" value="GST_C"/>
</dbReference>
<dbReference type="Gene3D" id="3.40.30.10">
    <property type="entry name" value="Glutaredoxin"/>
    <property type="match status" value="1"/>
</dbReference>
<dbReference type="SUPFAM" id="SSF52833">
    <property type="entry name" value="Thioredoxin-like"/>
    <property type="match status" value="1"/>
</dbReference>
<dbReference type="InterPro" id="IPR004045">
    <property type="entry name" value="Glutathione_S-Trfase_N"/>
</dbReference>
<feature type="domain" description="GST C-terminal" evidence="3">
    <location>
        <begin position="89"/>
        <end position="202"/>
    </location>
</feature>
<dbReference type="SUPFAM" id="SSF47616">
    <property type="entry name" value="GST C-terminal domain-like"/>
    <property type="match status" value="1"/>
</dbReference>
<protein>
    <submittedName>
        <fullName evidence="4">Glutathione S-transferase</fullName>
    </submittedName>
</protein>
<dbReference type="CDD" id="cd03056">
    <property type="entry name" value="GST_N_4"/>
    <property type="match status" value="1"/>
</dbReference>
<dbReference type="EMBL" id="JAIMJA010000001">
    <property type="protein sequence ID" value="MCE2593346.1"/>
    <property type="molecule type" value="Genomic_DNA"/>
</dbReference>
<evidence type="ECO:0000259" key="2">
    <source>
        <dbReference type="PROSITE" id="PS50404"/>
    </source>
</evidence>
<proteinExistence type="inferred from homology"/>
<comment type="caution">
    <text evidence="4">The sequence shown here is derived from an EMBL/GenBank/DDBJ whole genome shotgun (WGS) entry which is preliminary data.</text>
</comment>
<dbReference type="CDD" id="cd03206">
    <property type="entry name" value="GST_C_7"/>
    <property type="match status" value="1"/>
</dbReference>
<dbReference type="InterPro" id="IPR040079">
    <property type="entry name" value="Glutathione_S-Trfase"/>
</dbReference>
<dbReference type="InterPro" id="IPR010987">
    <property type="entry name" value="Glutathione-S-Trfase_C-like"/>
</dbReference>
<dbReference type="Pfam" id="PF00043">
    <property type="entry name" value="GST_C"/>
    <property type="match status" value="1"/>
</dbReference>
<organism evidence="4 5">
    <name type="scientific">Motilimonas cestriensis</name>
    <dbReference type="NCBI Taxonomy" id="2742685"/>
    <lineage>
        <taxon>Bacteria</taxon>
        <taxon>Pseudomonadati</taxon>
        <taxon>Pseudomonadota</taxon>
        <taxon>Gammaproteobacteria</taxon>
        <taxon>Alteromonadales</taxon>
        <taxon>Alteromonadales genera incertae sedis</taxon>
        <taxon>Motilimonas</taxon>
    </lineage>
</organism>
<evidence type="ECO:0000256" key="1">
    <source>
        <dbReference type="RuleBase" id="RU003494"/>
    </source>
</evidence>
<sequence length="202" mass="22071">MTNLILHSHPLSGHSHRVALFLSILKLDYTSVTVDLAKGEQQQPAFLQLNPLGQVPVLQDDNEIIADSNGILVYLARQYDESGQWMPQQPIEQGRVQGFLSLAAGQLANGPGALRRHKLLGVAIDIDAAMATSEQLLAYLEQHLSGRDWLVGKTPTIADLAIYTYTKLAPQGGINLAPFQSINLWLARVEALDGFIAPTEIK</sequence>